<name>A0A519BBZ9_9DELT</name>
<evidence type="ECO:0008006" key="4">
    <source>
        <dbReference type="Google" id="ProtNLM"/>
    </source>
</evidence>
<organism evidence="2 3">
    <name type="scientific">Candidatus Acidulodesulfobacterium ferriphilum</name>
    <dbReference type="NCBI Taxonomy" id="2597223"/>
    <lineage>
        <taxon>Bacteria</taxon>
        <taxon>Deltaproteobacteria</taxon>
        <taxon>Candidatus Acidulodesulfobacterales</taxon>
        <taxon>Candidatus Acidulodesulfobacterium</taxon>
    </lineage>
</organism>
<accession>A0A519BBZ9</accession>
<feature type="signal peptide" evidence="1">
    <location>
        <begin position="1"/>
        <end position="27"/>
    </location>
</feature>
<comment type="caution">
    <text evidence="2">The sequence shown here is derived from an EMBL/GenBank/DDBJ whole genome shotgun (WGS) entry which is preliminary data.</text>
</comment>
<dbReference type="Proteomes" id="UP000320813">
    <property type="component" value="Unassembled WGS sequence"/>
</dbReference>
<feature type="chain" id="PRO_5021880415" description="Cellulase" evidence="1">
    <location>
        <begin position="28"/>
        <end position="309"/>
    </location>
</feature>
<dbReference type="AlphaFoldDB" id="A0A519BBZ9"/>
<keyword evidence="1" id="KW-0732">Signal</keyword>
<dbReference type="EMBL" id="SGBD01000001">
    <property type="protein sequence ID" value="RZD14799.1"/>
    <property type="molecule type" value="Genomic_DNA"/>
</dbReference>
<evidence type="ECO:0000313" key="2">
    <source>
        <dbReference type="EMBL" id="RZD14799.1"/>
    </source>
</evidence>
<reference evidence="2 3" key="1">
    <citation type="submission" date="2019-01" db="EMBL/GenBank/DDBJ databases">
        <title>Insights into ecological role of a new deltaproteobacterial order Candidatus Sinidesulfobacterales (Sva0485) by metagenomics and metatranscriptomics.</title>
        <authorList>
            <person name="Tan S."/>
            <person name="Liu J."/>
            <person name="Fang Y."/>
            <person name="Hedlund B.P."/>
            <person name="Lian Z.H."/>
            <person name="Huang L.Y."/>
            <person name="Li J.T."/>
            <person name="Huang L.N."/>
            <person name="Li W.J."/>
            <person name="Jiang H.C."/>
            <person name="Dong H.L."/>
            <person name="Shu W.S."/>
        </authorList>
    </citation>
    <scope>NUCLEOTIDE SEQUENCE [LARGE SCALE GENOMIC DNA]</scope>
    <source>
        <strain evidence="2">AP3</strain>
    </source>
</reference>
<evidence type="ECO:0000313" key="3">
    <source>
        <dbReference type="Proteomes" id="UP000320813"/>
    </source>
</evidence>
<dbReference type="InterPro" id="IPR008928">
    <property type="entry name" value="6-hairpin_glycosidase_sf"/>
</dbReference>
<gene>
    <name evidence="2" type="ORF">EVJ47_00490</name>
</gene>
<dbReference type="GO" id="GO:0005975">
    <property type="term" value="P:carbohydrate metabolic process"/>
    <property type="evidence" value="ECO:0007669"/>
    <property type="project" value="InterPro"/>
</dbReference>
<proteinExistence type="predicted"/>
<dbReference type="InterPro" id="IPR012341">
    <property type="entry name" value="6hp_glycosidase-like_sf"/>
</dbReference>
<dbReference type="SUPFAM" id="SSF48208">
    <property type="entry name" value="Six-hairpin glycosidases"/>
    <property type="match status" value="1"/>
</dbReference>
<protein>
    <recommendedName>
        <fullName evidence="4">Cellulase</fullName>
    </recommendedName>
</protein>
<dbReference type="Gene3D" id="1.50.10.10">
    <property type="match status" value="1"/>
</dbReference>
<evidence type="ECO:0000256" key="1">
    <source>
        <dbReference type="SAM" id="SignalP"/>
    </source>
</evidence>
<sequence>MKILFILGILAALTVLNLGLVSGRAAAASCNNPALTLWSRFYNVKIKSNKKYYIDPYTDNVIALYFLKKNKNTGIIKDYILWYFKHLNYPDKFGLTGTMYDYIISKSGCIERPANTYDSADSYAATYIMAVYKYYKKTKDIKMLKYISSKLKDVAYIIPYLQTSNNGLIKALPDKDEEYLMDNCEDYGGVKAYLGLLEITGEKSGKEFNYYEKLKKSIKAAIIKNLYNRRRNNFDWAIIKGRKRYSNWLVYYPDALAQLFPILYGITDQSTVSAKFLWNKFKSIYRKKTGPFPAEQKALYFLTKEKINK</sequence>